<name>A0AAV4RWZ0_CAEEX</name>
<accession>A0AAV4RWZ0</accession>
<comment type="caution">
    <text evidence="2">The sequence shown here is derived from an EMBL/GenBank/DDBJ whole genome shotgun (WGS) entry which is preliminary data.</text>
</comment>
<keyword evidence="1" id="KW-1133">Transmembrane helix</keyword>
<dbReference type="EMBL" id="BPLR01008429">
    <property type="protein sequence ID" value="GIY24597.1"/>
    <property type="molecule type" value="Genomic_DNA"/>
</dbReference>
<feature type="transmembrane region" description="Helical" evidence="1">
    <location>
        <begin position="201"/>
        <end position="219"/>
    </location>
</feature>
<dbReference type="Proteomes" id="UP001054945">
    <property type="component" value="Unassembled WGS sequence"/>
</dbReference>
<reference evidence="2 3" key="1">
    <citation type="submission" date="2021-06" db="EMBL/GenBank/DDBJ databases">
        <title>Caerostris extrusa draft genome.</title>
        <authorList>
            <person name="Kono N."/>
            <person name="Arakawa K."/>
        </authorList>
    </citation>
    <scope>NUCLEOTIDE SEQUENCE [LARGE SCALE GENOMIC DNA]</scope>
</reference>
<evidence type="ECO:0000313" key="2">
    <source>
        <dbReference type="EMBL" id="GIY24597.1"/>
    </source>
</evidence>
<evidence type="ECO:0000313" key="3">
    <source>
        <dbReference type="Proteomes" id="UP001054945"/>
    </source>
</evidence>
<evidence type="ECO:0000256" key="1">
    <source>
        <dbReference type="SAM" id="Phobius"/>
    </source>
</evidence>
<keyword evidence="3" id="KW-1185">Reference proteome</keyword>
<feature type="transmembrane region" description="Helical" evidence="1">
    <location>
        <begin position="135"/>
        <end position="154"/>
    </location>
</feature>
<gene>
    <name evidence="2" type="ORF">CEXT_615021</name>
</gene>
<evidence type="ECO:0008006" key="4">
    <source>
        <dbReference type="Google" id="ProtNLM"/>
    </source>
</evidence>
<keyword evidence="1" id="KW-0812">Transmembrane</keyword>
<dbReference type="AlphaFoldDB" id="A0AAV4RWZ0"/>
<sequence length="232" mass="26211">MVYEMPAYSDGKYCIARPLPNSPLKGKPKRKLCSLELGTSTLTEISEKPWRYLGFLSFTFLTENTAQLGPLRNSPLKGKPKGELCRWKLGTSTLTEISEKPWRYRGFLSLTFRIINATIVHEIQYFTREPTSSGIILNSFSVHFIIFFFFFSTIPSSPRDLSNGDQVWILWRESLGSSSRHACKLGRAIFHAGSLRRDSCVPSLFALLALSGIPIWIWGKTSWALAGLQILV</sequence>
<keyword evidence="1" id="KW-0472">Membrane</keyword>
<proteinExistence type="predicted"/>
<protein>
    <recommendedName>
        <fullName evidence="4">Cytochrome c biogenesis B</fullName>
    </recommendedName>
</protein>
<organism evidence="2 3">
    <name type="scientific">Caerostris extrusa</name>
    <name type="common">Bark spider</name>
    <name type="synonym">Caerostris bankana</name>
    <dbReference type="NCBI Taxonomy" id="172846"/>
    <lineage>
        <taxon>Eukaryota</taxon>
        <taxon>Metazoa</taxon>
        <taxon>Ecdysozoa</taxon>
        <taxon>Arthropoda</taxon>
        <taxon>Chelicerata</taxon>
        <taxon>Arachnida</taxon>
        <taxon>Araneae</taxon>
        <taxon>Araneomorphae</taxon>
        <taxon>Entelegynae</taxon>
        <taxon>Araneoidea</taxon>
        <taxon>Araneidae</taxon>
        <taxon>Caerostris</taxon>
    </lineage>
</organism>